<evidence type="ECO:0000313" key="1">
    <source>
        <dbReference type="EMBL" id="AYA99343.1"/>
    </source>
</evidence>
<reference evidence="1 2" key="1">
    <citation type="submission" date="2018-09" db="EMBL/GenBank/DDBJ databases">
        <title>Genome sequencing of Lachnoanaerobaculum umeaense DSM 23576.</title>
        <authorList>
            <person name="Kook J.-K."/>
            <person name="Park S.-N."/>
            <person name="Lim Y.K."/>
        </authorList>
    </citation>
    <scope>NUCLEOTIDE SEQUENCE [LARGE SCALE GENOMIC DNA]</scope>
    <source>
        <strain evidence="2">DSM 23576 \ CCUG 58757</strain>
    </source>
</reference>
<evidence type="ECO:0000313" key="2">
    <source>
        <dbReference type="Proteomes" id="UP000265562"/>
    </source>
</evidence>
<proteinExistence type="predicted"/>
<dbReference type="AlphaFoldDB" id="A0A385Q3R4"/>
<dbReference type="OrthoDB" id="9802612at2"/>
<name>A0A385Q3R4_9FIRM</name>
<dbReference type="Pfam" id="PF19570">
    <property type="entry name" value="DUF6088"/>
    <property type="match status" value="1"/>
</dbReference>
<dbReference type="InterPro" id="IPR045738">
    <property type="entry name" value="DUF6088"/>
</dbReference>
<protein>
    <submittedName>
        <fullName evidence="1">Uncharacterized protein</fullName>
    </submittedName>
</protein>
<accession>A0A385Q3R4</accession>
<sequence length="206" mass="23781">MLYEYLLKNYKPNEPIFTSDIELGLSGNTLRPLLKQLCDQGLLNRFDKGVFYIPSQSRLKGGIPIVAGTVAKYRYINRRGKVEGYYSGYTFANQVGVTSQVPVTVEIVSNEASARVRDIKIKDQTIRLRKPKTTVTKDNAKVLQFLDFICEVDRLSDESEDVISDRIRDIIKKQNIQKQDIDAYISLYPLKVYKNFYERELYDVFA</sequence>
<dbReference type="EMBL" id="CP032364">
    <property type="protein sequence ID" value="AYA99343.1"/>
    <property type="molecule type" value="Genomic_DNA"/>
</dbReference>
<dbReference type="KEGG" id="lua:D4A81_04990"/>
<keyword evidence="2" id="KW-1185">Reference proteome</keyword>
<dbReference type="Proteomes" id="UP000265562">
    <property type="component" value="Chromosome"/>
</dbReference>
<organism evidence="1 2">
    <name type="scientific">Lachnoanaerobaculum umeaense</name>
    <dbReference type="NCBI Taxonomy" id="617123"/>
    <lineage>
        <taxon>Bacteria</taxon>
        <taxon>Bacillati</taxon>
        <taxon>Bacillota</taxon>
        <taxon>Clostridia</taxon>
        <taxon>Lachnospirales</taxon>
        <taxon>Lachnospiraceae</taxon>
        <taxon>Lachnoanaerobaculum</taxon>
    </lineage>
</organism>
<dbReference type="RefSeq" id="WP_111525529.1">
    <property type="nucleotide sequence ID" value="NZ_CP032364.1"/>
</dbReference>
<gene>
    <name evidence="1" type="ORF">D4A81_04990</name>
</gene>